<dbReference type="EMBL" id="UGVN01000003">
    <property type="protein sequence ID" value="SUE95610.1"/>
    <property type="molecule type" value="Genomic_DNA"/>
</dbReference>
<dbReference type="RefSeq" id="WP_026033596.1">
    <property type="nucleotide sequence ID" value="NZ_AP031465.1"/>
</dbReference>
<accession>A0A379PNQ7</accession>
<evidence type="ECO:0000259" key="3">
    <source>
        <dbReference type="Pfam" id="PF14338"/>
    </source>
</evidence>
<dbReference type="InterPro" id="IPR025745">
    <property type="entry name" value="Mrr-like_N_dom"/>
</dbReference>
<dbReference type="InterPro" id="IPR011335">
    <property type="entry name" value="Restrct_endonuc-II-like"/>
</dbReference>
<gene>
    <name evidence="4" type="primary">mrr</name>
    <name evidence="4" type="ORF">NCTC13291_04498</name>
</gene>
<dbReference type="GeneID" id="99631915"/>
<evidence type="ECO:0000256" key="1">
    <source>
        <dbReference type="SAM" id="MobiDB-lite"/>
    </source>
</evidence>
<feature type="domain" description="Restriction system protein Mrr-like N-terminal" evidence="3">
    <location>
        <begin position="6"/>
        <end position="90"/>
    </location>
</feature>
<dbReference type="InterPro" id="IPR011856">
    <property type="entry name" value="tRNA_endonuc-like_dom_sf"/>
</dbReference>
<dbReference type="SUPFAM" id="SSF52980">
    <property type="entry name" value="Restriction endonuclease-like"/>
    <property type="match status" value="1"/>
</dbReference>
<dbReference type="PANTHER" id="PTHR30015">
    <property type="entry name" value="MRR RESTRICTION SYSTEM PROTEIN"/>
    <property type="match status" value="1"/>
</dbReference>
<dbReference type="GO" id="GO:0009307">
    <property type="term" value="P:DNA restriction-modification system"/>
    <property type="evidence" value="ECO:0007669"/>
    <property type="project" value="InterPro"/>
</dbReference>
<dbReference type="InterPro" id="IPR052906">
    <property type="entry name" value="Type_IV_Methyl-Rstrct_Enzyme"/>
</dbReference>
<proteinExistence type="predicted"/>
<dbReference type="AlphaFoldDB" id="A0A379PNQ7"/>
<evidence type="ECO:0000313" key="4">
    <source>
        <dbReference type="EMBL" id="SUE95610.1"/>
    </source>
</evidence>
<dbReference type="InterPro" id="IPR007560">
    <property type="entry name" value="Restrct_endonuc_IV_Mrr"/>
</dbReference>
<dbReference type="Pfam" id="PF04471">
    <property type="entry name" value="Mrr_cat"/>
    <property type="match status" value="1"/>
</dbReference>
<dbReference type="GO" id="GO:0015666">
    <property type="term" value="F:restriction endodeoxyribonuclease activity"/>
    <property type="evidence" value="ECO:0007669"/>
    <property type="project" value="TreeGrafter"/>
</dbReference>
<dbReference type="Gene3D" id="3.40.1350.10">
    <property type="match status" value="1"/>
</dbReference>
<sequence>MSIPDFQSLMLPVLRRLVTGQVSTGELIEVMAVEHGLTDEERHTLLPSGRQTTIANRTHWALAYLSRAGAVQRIARGRYEITERGRGILAAPPERITIAYLRRFPEFAASRTETDGAETAPQPALPDPALDLGRTPEERLEAADRDLRAELETMLLARLRKLDPAAFEQVIIDLLVRIGYGGSRRDAAERLGRSGDGGIDGVIREDVLGLDAVYIQAKRYAEDNTVGAPVIQGFAGALLEHGASKGVFVTTSRFTLAARKARAAFRVHRIVLLDGSELARLMIEHDIGVRTVQTIKIQKIDLEAYEEEAA</sequence>
<dbReference type="PANTHER" id="PTHR30015:SF7">
    <property type="entry name" value="TYPE IV METHYL-DIRECTED RESTRICTION ENZYME ECOKMRR"/>
    <property type="match status" value="1"/>
</dbReference>
<dbReference type="Proteomes" id="UP000254919">
    <property type="component" value="Unassembled WGS sequence"/>
</dbReference>
<organism evidence="4 5">
    <name type="scientific">Roseomonas mucosa</name>
    <dbReference type="NCBI Taxonomy" id="207340"/>
    <lineage>
        <taxon>Bacteria</taxon>
        <taxon>Pseudomonadati</taxon>
        <taxon>Pseudomonadota</taxon>
        <taxon>Alphaproteobacteria</taxon>
        <taxon>Acetobacterales</taxon>
        <taxon>Roseomonadaceae</taxon>
        <taxon>Roseomonas</taxon>
    </lineage>
</organism>
<evidence type="ECO:0000313" key="5">
    <source>
        <dbReference type="Proteomes" id="UP000254919"/>
    </source>
</evidence>
<name>A0A379PNQ7_9PROT</name>
<feature type="region of interest" description="Disordered" evidence="1">
    <location>
        <begin position="111"/>
        <end position="134"/>
    </location>
</feature>
<evidence type="ECO:0000259" key="2">
    <source>
        <dbReference type="Pfam" id="PF04471"/>
    </source>
</evidence>
<feature type="domain" description="Restriction endonuclease type IV Mrr" evidence="2">
    <location>
        <begin position="159"/>
        <end position="282"/>
    </location>
</feature>
<dbReference type="GO" id="GO:0003677">
    <property type="term" value="F:DNA binding"/>
    <property type="evidence" value="ECO:0007669"/>
    <property type="project" value="InterPro"/>
</dbReference>
<protein>
    <submittedName>
        <fullName evidence="4">EcoKMrr</fullName>
    </submittedName>
</protein>
<dbReference type="Pfam" id="PF14338">
    <property type="entry name" value="Mrr_N"/>
    <property type="match status" value="1"/>
</dbReference>
<reference evidence="4 5" key="1">
    <citation type="submission" date="2018-06" db="EMBL/GenBank/DDBJ databases">
        <authorList>
            <consortium name="Pathogen Informatics"/>
            <person name="Doyle S."/>
        </authorList>
    </citation>
    <scope>NUCLEOTIDE SEQUENCE [LARGE SCALE GENOMIC DNA]</scope>
    <source>
        <strain evidence="4 5">NCTC13291</strain>
    </source>
</reference>